<proteinExistence type="predicted"/>
<keyword evidence="3" id="KW-1185">Reference proteome</keyword>
<feature type="transmembrane region" description="Helical" evidence="1">
    <location>
        <begin position="40"/>
        <end position="58"/>
    </location>
</feature>
<name>A0A1U7PRV7_9BACI</name>
<feature type="transmembrane region" description="Helical" evidence="1">
    <location>
        <begin position="94"/>
        <end position="116"/>
    </location>
</feature>
<sequence>MKNFSVVWGFLAGLGLVYVSAAGFLLITGNAVFAGGLADWRYLALAVLIGAALAVGGIGKRASSVVAIGMFTVLFVLTYGIMSGNPPDGTPDALFTRLMVYPVLALGISLGVRVAMDAEAE</sequence>
<accession>A0A1U7PRV7</accession>
<organism evidence="2 3">
    <name type="scientific">Edaphobacillus lindanitolerans</name>
    <dbReference type="NCBI Taxonomy" id="550447"/>
    <lineage>
        <taxon>Bacteria</taxon>
        <taxon>Bacillati</taxon>
        <taxon>Bacillota</taxon>
        <taxon>Bacilli</taxon>
        <taxon>Bacillales</taxon>
        <taxon>Bacillaceae</taxon>
        <taxon>Edaphobacillus</taxon>
    </lineage>
</organism>
<protein>
    <submittedName>
        <fullName evidence="2">Uncharacterized protein</fullName>
    </submittedName>
</protein>
<gene>
    <name evidence="2" type="ORF">SAMN05428946_2203</name>
</gene>
<dbReference type="AlphaFoldDB" id="A0A1U7PRV7"/>
<keyword evidence="1" id="KW-0472">Membrane</keyword>
<dbReference type="STRING" id="550447.SAMN05428946_2203"/>
<evidence type="ECO:0000256" key="1">
    <source>
        <dbReference type="SAM" id="Phobius"/>
    </source>
</evidence>
<evidence type="ECO:0000313" key="3">
    <source>
        <dbReference type="Proteomes" id="UP000187550"/>
    </source>
</evidence>
<keyword evidence="1" id="KW-0812">Transmembrane</keyword>
<evidence type="ECO:0000313" key="2">
    <source>
        <dbReference type="EMBL" id="SIT87989.1"/>
    </source>
</evidence>
<dbReference type="EMBL" id="FTPL01000003">
    <property type="protein sequence ID" value="SIT87989.1"/>
    <property type="molecule type" value="Genomic_DNA"/>
</dbReference>
<keyword evidence="1" id="KW-1133">Transmembrane helix</keyword>
<dbReference type="Proteomes" id="UP000187550">
    <property type="component" value="Unassembled WGS sequence"/>
</dbReference>
<dbReference type="RefSeq" id="WP_076758896.1">
    <property type="nucleotide sequence ID" value="NZ_FTPL01000003.1"/>
</dbReference>
<feature type="transmembrane region" description="Helical" evidence="1">
    <location>
        <begin position="7"/>
        <end position="28"/>
    </location>
</feature>
<feature type="transmembrane region" description="Helical" evidence="1">
    <location>
        <begin position="65"/>
        <end position="82"/>
    </location>
</feature>
<reference evidence="3" key="1">
    <citation type="submission" date="2017-01" db="EMBL/GenBank/DDBJ databases">
        <authorList>
            <person name="Varghese N."/>
            <person name="Submissions S."/>
        </authorList>
    </citation>
    <scope>NUCLEOTIDE SEQUENCE [LARGE SCALE GENOMIC DNA]</scope>
    <source>
        <strain evidence="3">MNA4</strain>
    </source>
</reference>